<gene>
    <name evidence="2" type="ORF">IAC13_09030</name>
</gene>
<reference evidence="2" key="2">
    <citation type="journal article" date="2021" name="PeerJ">
        <title>Extensive microbial diversity within the chicken gut microbiome revealed by metagenomics and culture.</title>
        <authorList>
            <person name="Gilroy R."/>
            <person name="Ravi A."/>
            <person name="Getino M."/>
            <person name="Pursley I."/>
            <person name="Horton D.L."/>
            <person name="Alikhan N.F."/>
            <person name="Baker D."/>
            <person name="Gharbi K."/>
            <person name="Hall N."/>
            <person name="Watson M."/>
            <person name="Adriaenssens E.M."/>
            <person name="Foster-Nyarko E."/>
            <person name="Jarju S."/>
            <person name="Secka A."/>
            <person name="Antonio M."/>
            <person name="Oren A."/>
            <person name="Chaudhuri R.R."/>
            <person name="La Ragione R."/>
            <person name="Hildebrand F."/>
            <person name="Pallen M.J."/>
        </authorList>
    </citation>
    <scope>NUCLEOTIDE SEQUENCE</scope>
    <source>
        <strain evidence="2">E3-2379</strain>
    </source>
</reference>
<dbReference type="CDD" id="cd11322">
    <property type="entry name" value="AmyAc_Glg_BE"/>
    <property type="match status" value="1"/>
</dbReference>
<protein>
    <submittedName>
        <fullName evidence="2">Alpha amylase C-terminal domain-containing protein</fullName>
    </submittedName>
</protein>
<accession>A0A9D9I144</accession>
<dbReference type="Proteomes" id="UP000823618">
    <property type="component" value="Unassembled WGS sequence"/>
</dbReference>
<name>A0A9D9I144_9FIRM</name>
<dbReference type="GO" id="GO:0005829">
    <property type="term" value="C:cytosol"/>
    <property type="evidence" value="ECO:0007669"/>
    <property type="project" value="TreeGrafter"/>
</dbReference>
<dbReference type="GO" id="GO:0005978">
    <property type="term" value="P:glycogen biosynthetic process"/>
    <property type="evidence" value="ECO:0007669"/>
    <property type="project" value="TreeGrafter"/>
</dbReference>
<evidence type="ECO:0000313" key="3">
    <source>
        <dbReference type="Proteomes" id="UP000823618"/>
    </source>
</evidence>
<proteinExistence type="predicted"/>
<evidence type="ECO:0000313" key="2">
    <source>
        <dbReference type="EMBL" id="MBO8464061.1"/>
    </source>
</evidence>
<dbReference type="PANTHER" id="PTHR43651">
    <property type="entry name" value="1,4-ALPHA-GLUCAN-BRANCHING ENZYME"/>
    <property type="match status" value="1"/>
</dbReference>
<dbReference type="Pfam" id="PF02806">
    <property type="entry name" value="Alpha-amylase_C"/>
    <property type="match status" value="1"/>
</dbReference>
<dbReference type="PANTHER" id="PTHR43651:SF3">
    <property type="entry name" value="1,4-ALPHA-GLUCAN-BRANCHING ENZYME"/>
    <property type="match status" value="1"/>
</dbReference>
<dbReference type="GO" id="GO:0043169">
    <property type="term" value="F:cation binding"/>
    <property type="evidence" value="ECO:0007669"/>
    <property type="project" value="InterPro"/>
</dbReference>
<dbReference type="InterPro" id="IPR006048">
    <property type="entry name" value="A-amylase/branching_C"/>
</dbReference>
<dbReference type="AlphaFoldDB" id="A0A9D9I144"/>
<dbReference type="SUPFAM" id="SSF51011">
    <property type="entry name" value="Glycosyl hydrolase domain"/>
    <property type="match status" value="1"/>
</dbReference>
<feature type="domain" description="Alpha-amylase/branching enzyme C-terminal all beta" evidence="1">
    <location>
        <begin position="364"/>
        <end position="461"/>
    </location>
</feature>
<dbReference type="GO" id="GO:0003844">
    <property type="term" value="F:1,4-alpha-glucan branching enzyme activity"/>
    <property type="evidence" value="ECO:0007669"/>
    <property type="project" value="TreeGrafter"/>
</dbReference>
<reference evidence="2" key="1">
    <citation type="submission" date="2020-10" db="EMBL/GenBank/DDBJ databases">
        <authorList>
            <person name="Gilroy R."/>
        </authorList>
    </citation>
    <scope>NUCLEOTIDE SEQUENCE</scope>
    <source>
        <strain evidence="2">E3-2379</strain>
    </source>
</reference>
<organism evidence="2 3">
    <name type="scientific">Candidatus Scybalomonas excrementavium</name>
    <dbReference type="NCBI Taxonomy" id="2840943"/>
    <lineage>
        <taxon>Bacteria</taxon>
        <taxon>Bacillati</taxon>
        <taxon>Bacillota</taxon>
        <taxon>Clostridia</taxon>
        <taxon>Lachnospirales</taxon>
        <taxon>Lachnospiraceae</taxon>
        <taxon>Lachnospiraceae incertae sedis</taxon>
        <taxon>Candidatus Scybalomonas</taxon>
    </lineage>
</organism>
<dbReference type="Gene3D" id="2.60.40.1180">
    <property type="entry name" value="Golgi alpha-mannosidase II"/>
    <property type="match status" value="1"/>
</dbReference>
<dbReference type="SUPFAM" id="SSF51445">
    <property type="entry name" value="(Trans)glycosidases"/>
    <property type="match status" value="1"/>
</dbReference>
<dbReference type="InterPro" id="IPR013780">
    <property type="entry name" value="Glyco_hydro_b"/>
</dbReference>
<dbReference type="EMBL" id="JADIML010000255">
    <property type="protein sequence ID" value="MBO8464061.1"/>
    <property type="molecule type" value="Genomic_DNA"/>
</dbReference>
<evidence type="ECO:0000259" key="1">
    <source>
        <dbReference type="Pfam" id="PF02806"/>
    </source>
</evidence>
<comment type="caution">
    <text evidence="2">The sequence shown here is derived from an EMBL/GenBank/DDBJ whole genome shotgun (WGS) entry which is preliminary data.</text>
</comment>
<dbReference type="Gene3D" id="3.20.20.80">
    <property type="entry name" value="Glycosidases"/>
    <property type="match status" value="1"/>
</dbReference>
<sequence length="467" mass="55537">MTYRQMTKEVLCHVKEMGYTHVLIKGLLEHDNEMGQTEESNVVAYFAPSSLYGNPYDFQYFVDCLHRHNINVYLEWDISGFSNRSDGLAYLDGQAVYEYENPLLGVHVDGRRHRFCYGKGQVQSFLLSSLFYWIQDYHIDGFSIHGVASMLYQDYDRMGGEWIRNPYGEKENLEAIAFLQKMNELVRKKAPFVCMIAEDNSGWIGVTKDPKIGGLGFHKEWSQGWINDYLDYIKYAPEYRQYDIWKLQYHAMKYLDRSFLLSTRLKDSALHNTTLIQKVPGEYFYRFAHLRVLYGYMFSFFGDKALFMGEDMAYWEPLVRIKGFDMERGQEPIHKNFQIYMKDLIVFYKERIWLCERKQEEFYWVHTKKAKEGIFSFLRKNKEEELLFLFHLKREVQRNYRFSVPQKGKYEVVFHSDKLEYGGVGDGGLSVLKEENIKEENSEERYLILDLQPISFVVFSIKGRKDR</sequence>
<dbReference type="InterPro" id="IPR017853">
    <property type="entry name" value="GH"/>
</dbReference>